<dbReference type="Gene3D" id="1.20.1080.10">
    <property type="entry name" value="Glycerol uptake facilitator protein"/>
    <property type="match status" value="1"/>
</dbReference>
<evidence type="ECO:0000313" key="10">
    <source>
        <dbReference type="EMBL" id="QIR05681.1"/>
    </source>
</evidence>
<feature type="transmembrane region" description="Helical" evidence="8">
    <location>
        <begin position="118"/>
        <end position="140"/>
    </location>
</feature>
<keyword evidence="11" id="KW-1185">Reference proteome</keyword>
<dbReference type="NCBIfam" id="TIGR00790">
    <property type="entry name" value="fnt"/>
    <property type="match status" value="1"/>
</dbReference>
<reference evidence="10 11" key="1">
    <citation type="submission" date="2020-03" db="EMBL/GenBank/DDBJ databases">
        <title>Genome mining reveals the biosynthetic pathways of PHA and ectoines of the halophilic strain Salinivibrio costicola M318 isolated from fermented shrimp paste.</title>
        <authorList>
            <person name="Doan T.V."/>
            <person name="Tran L.T."/>
            <person name="Trieu T.A."/>
            <person name="Nguyen Q.V."/>
            <person name="Quach T.N."/>
            <person name="Phi T.Q."/>
            <person name="Kumar S."/>
        </authorList>
    </citation>
    <scope>NUCLEOTIDE SEQUENCE [LARGE SCALE GENOMIC DNA]</scope>
    <source>
        <strain evidence="10 11">M318</strain>
    </source>
</reference>
<dbReference type="Gene3D" id="3.10.580.10">
    <property type="entry name" value="CBS-domain"/>
    <property type="match status" value="1"/>
</dbReference>
<evidence type="ECO:0000256" key="2">
    <source>
        <dbReference type="ARBA" id="ARBA00022692"/>
    </source>
</evidence>
<protein>
    <recommendedName>
        <fullName evidence="6">Formate transporter FocA</fullName>
    </recommendedName>
</protein>
<accession>A0ABX6K2A4</accession>
<feature type="transmembrane region" description="Helical" evidence="8">
    <location>
        <begin position="160"/>
        <end position="180"/>
    </location>
</feature>
<gene>
    <name evidence="10" type="primary">focA</name>
    <name evidence="10" type="ORF">HBA18_04440</name>
</gene>
<keyword evidence="7" id="KW-0129">CBS domain</keyword>
<keyword evidence="3 8" id="KW-1133">Transmembrane helix</keyword>
<feature type="transmembrane region" description="Helical" evidence="8">
    <location>
        <begin position="192"/>
        <end position="212"/>
    </location>
</feature>
<proteinExistence type="inferred from homology"/>
<name>A0ABX6K2A4_SALCS</name>
<feature type="transmembrane region" description="Helical" evidence="8">
    <location>
        <begin position="35"/>
        <end position="54"/>
    </location>
</feature>
<evidence type="ECO:0000256" key="6">
    <source>
        <dbReference type="NCBIfam" id="TIGR04060"/>
    </source>
</evidence>
<dbReference type="PROSITE" id="PS01006">
    <property type="entry name" value="FORMATE_NITRITE_TP_2"/>
    <property type="match status" value="1"/>
</dbReference>
<evidence type="ECO:0000259" key="9">
    <source>
        <dbReference type="PROSITE" id="PS51371"/>
    </source>
</evidence>
<organism evidence="10 11">
    <name type="scientific">Salinivibrio costicola</name>
    <name type="common">Vibrio costicola</name>
    <dbReference type="NCBI Taxonomy" id="51367"/>
    <lineage>
        <taxon>Bacteria</taxon>
        <taxon>Pseudomonadati</taxon>
        <taxon>Pseudomonadota</taxon>
        <taxon>Gammaproteobacteria</taxon>
        <taxon>Vibrionales</taxon>
        <taxon>Vibrionaceae</taxon>
        <taxon>Salinivibrio</taxon>
    </lineage>
</organism>
<sequence>MVSATQIKKPEGPAALLAQAEEYAVSKTRKSTRMAIGLAMMAGLFIGLAFVFYLTVTTGSNAGWGITRLLGGLAFSMGLILVVLGGAELFTSTVLSMLARANGKISTAGLLHTWARVYLGNLLGALLLVLIVMTAGLYQLDDGQWGLNALHVAQHKLHHTWIQAFALGVLCNLLVCLAIWMTFTSQNPLTKAVMVILPVAMFVSTGFEHSVANMFMVPLGMSIATFAPDSFWQAVGASPDAFSDLNLARFISANLIPVTLGNILGGAGLVGMGYWLIINPEREKKTAQIASLALPSASYSESAIMTQETLTIEKHMKPAQCALNARQYVADALEKLNQYQLSGAPVLDDDGDLVGFFSVQDVLVDLWWNDYQPDMDAKVESLMRTEVQTVDAEQSVIELAQYMSIDNKVVYPVSDTGIATHFTNQSALERAKTQTVSRPYIYPVMRDNQLVGVITRADVVRALAPLYGNAIDILPADAKEGLVTA</sequence>
<feature type="transmembrane region" description="Helical" evidence="8">
    <location>
        <begin position="74"/>
        <end position="98"/>
    </location>
</feature>
<dbReference type="InterPro" id="IPR023999">
    <property type="entry name" value="Formate_transptr_FocA"/>
</dbReference>
<feature type="domain" description="CBS" evidence="9">
    <location>
        <begin position="316"/>
        <end position="375"/>
    </location>
</feature>
<dbReference type="Proteomes" id="UP000501408">
    <property type="component" value="Chromosome 1"/>
</dbReference>
<evidence type="ECO:0000256" key="1">
    <source>
        <dbReference type="ARBA" id="ARBA00004141"/>
    </source>
</evidence>
<dbReference type="SMART" id="SM00116">
    <property type="entry name" value="CBS"/>
    <property type="match status" value="2"/>
</dbReference>
<dbReference type="PANTHER" id="PTHR30520:SF6">
    <property type="entry name" value="FORMATE_NITRATE FAMILY TRANSPORTER (EUROFUNG)"/>
    <property type="match status" value="1"/>
</dbReference>
<dbReference type="SUPFAM" id="SSF54631">
    <property type="entry name" value="CBS-domain pair"/>
    <property type="match status" value="1"/>
</dbReference>
<dbReference type="InterPro" id="IPR046342">
    <property type="entry name" value="CBS_dom_sf"/>
</dbReference>
<dbReference type="InterPro" id="IPR023271">
    <property type="entry name" value="Aquaporin-like"/>
</dbReference>
<dbReference type="PROSITE" id="PS51371">
    <property type="entry name" value="CBS"/>
    <property type="match status" value="2"/>
</dbReference>
<comment type="similarity">
    <text evidence="5">Belongs to the FNT transporter (TC 1.A.16) family.</text>
</comment>
<evidence type="ECO:0000256" key="7">
    <source>
        <dbReference type="PROSITE-ProRule" id="PRU00703"/>
    </source>
</evidence>
<feature type="domain" description="CBS" evidence="9">
    <location>
        <begin position="383"/>
        <end position="471"/>
    </location>
</feature>
<comment type="subcellular location">
    <subcellularLocation>
        <location evidence="1">Membrane</location>
        <topology evidence="1">Multi-pass membrane protein</topology>
    </subcellularLocation>
</comment>
<dbReference type="InterPro" id="IPR000644">
    <property type="entry name" value="CBS_dom"/>
</dbReference>
<dbReference type="Pfam" id="PF01226">
    <property type="entry name" value="Form_Nir_trans"/>
    <property type="match status" value="1"/>
</dbReference>
<keyword evidence="2 8" id="KW-0812">Transmembrane</keyword>
<dbReference type="PANTHER" id="PTHR30520">
    <property type="entry name" value="FORMATE TRANSPORTER-RELATED"/>
    <property type="match status" value="1"/>
</dbReference>
<dbReference type="EMBL" id="CP050266">
    <property type="protein sequence ID" value="QIR05681.1"/>
    <property type="molecule type" value="Genomic_DNA"/>
</dbReference>
<feature type="transmembrane region" description="Helical" evidence="8">
    <location>
        <begin position="255"/>
        <end position="277"/>
    </location>
</feature>
<keyword evidence="4 8" id="KW-0472">Membrane</keyword>
<evidence type="ECO:0000256" key="8">
    <source>
        <dbReference type="SAM" id="Phobius"/>
    </source>
</evidence>
<dbReference type="Pfam" id="PF00571">
    <property type="entry name" value="CBS"/>
    <property type="match status" value="2"/>
</dbReference>
<dbReference type="InterPro" id="IPR000292">
    <property type="entry name" value="For/NO2_transpt"/>
</dbReference>
<dbReference type="PROSITE" id="PS01005">
    <property type="entry name" value="FORMATE_NITRITE_TP_1"/>
    <property type="match status" value="1"/>
</dbReference>
<dbReference type="InterPro" id="IPR024002">
    <property type="entry name" value="For/NO2_transpt_CS"/>
</dbReference>
<dbReference type="NCBIfam" id="TIGR04060">
    <property type="entry name" value="formate_focA"/>
    <property type="match status" value="1"/>
</dbReference>
<evidence type="ECO:0000256" key="3">
    <source>
        <dbReference type="ARBA" id="ARBA00022989"/>
    </source>
</evidence>
<evidence type="ECO:0000256" key="5">
    <source>
        <dbReference type="ARBA" id="ARBA00049660"/>
    </source>
</evidence>
<evidence type="ECO:0000313" key="11">
    <source>
        <dbReference type="Proteomes" id="UP000501408"/>
    </source>
</evidence>
<evidence type="ECO:0000256" key="4">
    <source>
        <dbReference type="ARBA" id="ARBA00023136"/>
    </source>
</evidence>